<evidence type="ECO:0000259" key="1">
    <source>
        <dbReference type="Pfam" id="PF24626"/>
    </source>
</evidence>
<sequence length="361" mass="42138">MNFIVALPKSKKGNDSVWVIVDLLTKSAHFIPVKMTYMLETYARVFIQEIVRLHGVPETIVSDRGLVFTSHFGEASKKWKWMDISMDFIVGLPKSKKGNDSLWMIVDRLMKSVHFIPVRTTYTVETYARIFIREIVRLHGVSETIVSDRGSVFTSYFWKSFQDLFDSRLSYSSVFHPLPRQLEDHIPLIEFAYNNSYQAMIEPEDSLLLGLELVRQTTEKVGDFVMLKVSPMKGVQQFRRLGKLTPRYVGPFRIIERIGAVLYRLDLSASMLSVHDVFHVSMLKKHLRDEELQRIINIPKIEIQTDLSTIEVPVCILGREDKKIRNKVIPLVKVQWNRSRTEEASWEHEEDMCRDYPHLFE</sequence>
<dbReference type="AlphaFoldDB" id="Q2AA63"/>
<dbReference type="Gene3D" id="3.30.420.10">
    <property type="entry name" value="Ribonuclease H-like superfamily/Ribonuclease H"/>
    <property type="match status" value="2"/>
</dbReference>
<organism evidence="2">
    <name type="scientific">Asparagus officinalis</name>
    <name type="common">Garden asparagus</name>
    <dbReference type="NCBI Taxonomy" id="4686"/>
    <lineage>
        <taxon>Eukaryota</taxon>
        <taxon>Viridiplantae</taxon>
        <taxon>Streptophyta</taxon>
        <taxon>Embryophyta</taxon>
        <taxon>Tracheophyta</taxon>
        <taxon>Spermatophyta</taxon>
        <taxon>Magnoliopsida</taxon>
        <taxon>Liliopsida</taxon>
        <taxon>Asparagales</taxon>
        <taxon>Asparagaceae</taxon>
        <taxon>Asparagoideae</taxon>
        <taxon>Asparagus</taxon>
    </lineage>
</organism>
<dbReference type="PANTHER" id="PTHR35046">
    <property type="entry name" value="ZINC KNUCKLE (CCHC-TYPE) FAMILY PROTEIN"/>
    <property type="match status" value="1"/>
</dbReference>
<dbReference type="InterPro" id="IPR056924">
    <property type="entry name" value="SH3_Tf2-1"/>
</dbReference>
<dbReference type="GO" id="GO:0003676">
    <property type="term" value="F:nucleic acid binding"/>
    <property type="evidence" value="ECO:0007669"/>
    <property type="project" value="InterPro"/>
</dbReference>
<proteinExistence type="predicted"/>
<dbReference type="EMBL" id="AC183434">
    <property type="protein sequence ID" value="ABD63116.1"/>
    <property type="molecule type" value="Genomic_DNA"/>
</dbReference>
<reference evidence="2" key="1">
    <citation type="submission" date="2006-03" db="EMBL/GenBank/DDBJ databases">
        <title>Comparative Sequence and Genetic Analyses of Asparagus BACs Reveal No Microsynteny with Onion or Rice.</title>
        <authorList>
            <person name="Jernej J."/>
            <person name="Telgmann A."/>
            <person name="Jung C."/>
            <person name="Cheung F."/>
            <person name="Havey M.J."/>
            <person name="Town C.D."/>
        </authorList>
    </citation>
    <scope>NUCLEOTIDE SEQUENCE</scope>
</reference>
<gene>
    <name evidence="2" type="ORF">18.t00012</name>
</gene>
<evidence type="ECO:0000313" key="2">
    <source>
        <dbReference type="EMBL" id="ABD63116.1"/>
    </source>
</evidence>
<dbReference type="InterPro" id="IPR012337">
    <property type="entry name" value="RNaseH-like_sf"/>
</dbReference>
<dbReference type="PANTHER" id="PTHR35046:SF18">
    <property type="entry name" value="RNA-DIRECTED DNA POLYMERASE"/>
    <property type="match status" value="1"/>
</dbReference>
<name>Q2AA63_ASPOF</name>
<accession>Q2AA63</accession>
<dbReference type="SUPFAM" id="SSF53098">
    <property type="entry name" value="Ribonuclease H-like"/>
    <property type="match status" value="2"/>
</dbReference>
<protein>
    <recommendedName>
        <fullName evidence="1">Tf2-1-like SH3-like domain-containing protein</fullName>
    </recommendedName>
</protein>
<dbReference type="Pfam" id="PF24626">
    <property type="entry name" value="SH3_Tf2-1"/>
    <property type="match status" value="1"/>
</dbReference>
<dbReference type="InterPro" id="IPR036397">
    <property type="entry name" value="RNaseH_sf"/>
</dbReference>
<feature type="domain" description="Tf2-1-like SH3-like" evidence="1">
    <location>
        <begin position="222"/>
        <end position="286"/>
    </location>
</feature>